<dbReference type="PANTHER" id="PTHR11208:SF45">
    <property type="entry name" value="SPLICING FACTOR 1"/>
    <property type="match status" value="1"/>
</dbReference>
<evidence type="ECO:0000256" key="1">
    <source>
        <dbReference type="ARBA" id="ARBA00022723"/>
    </source>
</evidence>
<dbReference type="InterPro" id="IPR047086">
    <property type="entry name" value="SF1-HH_sf"/>
</dbReference>
<evidence type="ECO:0000256" key="2">
    <source>
        <dbReference type="ARBA" id="ARBA00022771"/>
    </source>
</evidence>
<dbReference type="GO" id="GO:0000398">
    <property type="term" value="P:mRNA splicing, via spliceosome"/>
    <property type="evidence" value="ECO:0007669"/>
    <property type="project" value="UniProtKB-UniRule"/>
</dbReference>
<dbReference type="SMART" id="SM00360">
    <property type="entry name" value="RRM"/>
    <property type="match status" value="1"/>
</dbReference>
<dbReference type="GO" id="GO:0048024">
    <property type="term" value="P:regulation of mRNA splicing, via spliceosome"/>
    <property type="evidence" value="ECO:0007669"/>
    <property type="project" value="TreeGrafter"/>
</dbReference>
<keyword evidence="1 6" id="KW-0479">Metal-binding</keyword>
<dbReference type="GO" id="GO:0008270">
    <property type="term" value="F:zinc ion binding"/>
    <property type="evidence" value="ECO:0007669"/>
    <property type="project" value="UniProtKB-UniRule"/>
</dbReference>
<dbReference type="GO" id="GO:0045131">
    <property type="term" value="F:pre-mRNA branch point binding"/>
    <property type="evidence" value="ECO:0007669"/>
    <property type="project" value="UniProtKB-UniRule"/>
</dbReference>
<dbReference type="InterPro" id="IPR032570">
    <property type="entry name" value="SF1-HH"/>
</dbReference>
<dbReference type="InterPro" id="IPR012677">
    <property type="entry name" value="Nucleotide-bd_a/b_plait_sf"/>
</dbReference>
<dbReference type="InterPro" id="IPR045071">
    <property type="entry name" value="BBP-like"/>
</dbReference>
<dbReference type="SUPFAM" id="SSF54791">
    <property type="entry name" value="Eukaryotic type KH-domain (KH-domain type I)"/>
    <property type="match status" value="1"/>
</dbReference>
<dbReference type="InterPro" id="IPR000504">
    <property type="entry name" value="RRM_dom"/>
</dbReference>
<evidence type="ECO:0000259" key="7">
    <source>
        <dbReference type="PROSITE" id="PS50102"/>
    </source>
</evidence>
<comment type="function">
    <text evidence="6">Necessary for the splicing of pre-mRNA. Has a role in the recognition of the branch site (5'-UACUAAC-3'), the pyrimidine tract and the 3'-splice site at the 3'-end of introns.</text>
</comment>
<dbReference type="Gene3D" id="3.30.70.330">
    <property type="match status" value="1"/>
</dbReference>
<protein>
    <recommendedName>
        <fullName evidence="6">Branchpoint-bridging protein</fullName>
    </recommendedName>
</protein>
<proteinExistence type="inferred from homology"/>
<dbReference type="GO" id="GO:0005681">
    <property type="term" value="C:spliceosomal complex"/>
    <property type="evidence" value="ECO:0007669"/>
    <property type="project" value="UniProtKB-KW"/>
</dbReference>
<evidence type="ECO:0000313" key="8">
    <source>
        <dbReference type="EMBL" id="KAK1290420.1"/>
    </source>
</evidence>
<name>A0AAV9CNP9_ACOCL</name>
<dbReference type="AlphaFoldDB" id="A0AAV9CNP9"/>
<keyword evidence="6" id="KW-0508">mRNA splicing</keyword>
<dbReference type="SUPFAM" id="SSF54928">
    <property type="entry name" value="RNA-binding domain, RBD"/>
    <property type="match status" value="1"/>
</dbReference>
<gene>
    <name evidence="8" type="primary">SPIN1</name>
    <name evidence="8" type="ORF">QJS10_CPB18g01520</name>
</gene>
<dbReference type="PANTHER" id="PTHR11208">
    <property type="entry name" value="RNA-BINDING PROTEIN RELATED"/>
    <property type="match status" value="1"/>
</dbReference>
<dbReference type="Pfam" id="PF16275">
    <property type="entry name" value="SF1-HH"/>
    <property type="match status" value="1"/>
</dbReference>
<keyword evidence="3 6" id="KW-0862">Zinc</keyword>
<evidence type="ECO:0000256" key="5">
    <source>
        <dbReference type="PROSITE-ProRule" id="PRU00176"/>
    </source>
</evidence>
<feature type="domain" description="RRM" evidence="7">
    <location>
        <begin position="250"/>
        <end position="328"/>
    </location>
</feature>
<dbReference type="Pfam" id="PF22675">
    <property type="entry name" value="KH-I_KHDC4-BBP"/>
    <property type="match status" value="1"/>
</dbReference>
<dbReference type="PROSITE" id="PS50084">
    <property type="entry name" value="KH_TYPE_1"/>
    <property type="match status" value="1"/>
</dbReference>
<reference evidence="8" key="2">
    <citation type="submission" date="2023-06" db="EMBL/GenBank/DDBJ databases">
        <authorList>
            <person name="Ma L."/>
            <person name="Liu K.-W."/>
            <person name="Li Z."/>
            <person name="Hsiao Y.-Y."/>
            <person name="Qi Y."/>
            <person name="Fu T."/>
            <person name="Tang G."/>
            <person name="Zhang D."/>
            <person name="Sun W.-H."/>
            <person name="Liu D.-K."/>
            <person name="Li Y."/>
            <person name="Chen G.-Z."/>
            <person name="Liu X.-D."/>
            <person name="Liao X.-Y."/>
            <person name="Jiang Y.-T."/>
            <person name="Yu X."/>
            <person name="Hao Y."/>
            <person name="Huang J."/>
            <person name="Zhao X.-W."/>
            <person name="Ke S."/>
            <person name="Chen Y.-Y."/>
            <person name="Wu W.-L."/>
            <person name="Hsu J.-L."/>
            <person name="Lin Y.-F."/>
            <person name="Huang M.-D."/>
            <person name="Li C.-Y."/>
            <person name="Huang L."/>
            <person name="Wang Z.-W."/>
            <person name="Zhao X."/>
            <person name="Zhong W.-Y."/>
            <person name="Peng D.-H."/>
            <person name="Ahmad S."/>
            <person name="Lan S."/>
            <person name="Zhang J.-S."/>
            <person name="Tsai W.-C."/>
            <person name="Van De Peer Y."/>
            <person name="Liu Z.-J."/>
        </authorList>
    </citation>
    <scope>NUCLEOTIDE SEQUENCE</scope>
    <source>
        <strain evidence="8">CP</strain>
        <tissue evidence="8">Leaves</tissue>
    </source>
</reference>
<keyword evidence="9" id="KW-1185">Reference proteome</keyword>
<dbReference type="SMART" id="SM00322">
    <property type="entry name" value="KH"/>
    <property type="match status" value="1"/>
</dbReference>
<keyword evidence="2 6" id="KW-0863">Zinc-finger</keyword>
<dbReference type="Gene3D" id="6.10.140.1790">
    <property type="match status" value="1"/>
</dbReference>
<dbReference type="InterPro" id="IPR036612">
    <property type="entry name" value="KH_dom_type_1_sf"/>
</dbReference>
<dbReference type="InterPro" id="IPR035979">
    <property type="entry name" value="RBD_domain_sf"/>
</dbReference>
<dbReference type="Gene3D" id="3.30.1370.10">
    <property type="entry name" value="K Homology domain, type 1"/>
    <property type="match status" value="1"/>
</dbReference>
<dbReference type="InterPro" id="IPR004087">
    <property type="entry name" value="KH_dom"/>
</dbReference>
<keyword evidence="6" id="KW-0507">mRNA processing</keyword>
<evidence type="ECO:0000256" key="4">
    <source>
        <dbReference type="ARBA" id="ARBA00022884"/>
    </source>
</evidence>
<sequence length="405" mass="44604">MLGPLQLPDIVKNLFNTADLNPETCELNGRLIEINKKLKELDSEGGSPSSPMLYNKLGFRPDSEKASIREKLVQERKEIISKLVQKNPTLKAPSDHKPPKFCKKLYIHIEQYPGYNFVGLIIGPRGNTQKRMEKDTGAQIRLHGKGCMKEVRPGKKHDPYEDDLHVLIEVENQKSLDDAVAMVEKLLVPLDERENKLKQNQLRELAKLSGKLKGTDPRISLSHAVSVGILVISPSLALRCAKPVKEIDYANLYVCYLPQAITEDGLRVLFSPFGKIVELKVVRDKASGLSRGFGFVRFADPAEAADAVSQMNGCNIEGGVLGVRVAGLALGTPMISAGQAHVHERVDRTGLLPVPPSWPCGPGSAAPIENYSPMSWPSLLPQYESPYPAFTLPQINTNVSAQFCE</sequence>
<dbReference type="EMBL" id="JAUJYO010000018">
    <property type="protein sequence ID" value="KAK1290420.1"/>
    <property type="molecule type" value="Genomic_DNA"/>
</dbReference>
<dbReference type="PROSITE" id="PS50102">
    <property type="entry name" value="RRM"/>
    <property type="match status" value="1"/>
</dbReference>
<accession>A0AAV9CNP9</accession>
<evidence type="ECO:0000256" key="6">
    <source>
        <dbReference type="RuleBase" id="RU367126"/>
    </source>
</evidence>
<keyword evidence="6" id="KW-0747">Spliceosome</keyword>
<dbReference type="GO" id="GO:0003729">
    <property type="term" value="F:mRNA binding"/>
    <property type="evidence" value="ECO:0007669"/>
    <property type="project" value="TreeGrafter"/>
</dbReference>
<dbReference type="Pfam" id="PF00076">
    <property type="entry name" value="RRM_1"/>
    <property type="match status" value="1"/>
</dbReference>
<dbReference type="Proteomes" id="UP001180020">
    <property type="component" value="Unassembled WGS sequence"/>
</dbReference>
<evidence type="ECO:0000256" key="3">
    <source>
        <dbReference type="ARBA" id="ARBA00022833"/>
    </source>
</evidence>
<comment type="similarity">
    <text evidence="6">Belongs to the BBP/SF1 family.</text>
</comment>
<keyword evidence="6" id="KW-0539">Nucleus</keyword>
<keyword evidence="4 5" id="KW-0694">RNA-binding</keyword>
<organism evidence="8 9">
    <name type="scientific">Acorus calamus</name>
    <name type="common">Sweet flag</name>
    <dbReference type="NCBI Taxonomy" id="4465"/>
    <lineage>
        <taxon>Eukaryota</taxon>
        <taxon>Viridiplantae</taxon>
        <taxon>Streptophyta</taxon>
        <taxon>Embryophyta</taxon>
        <taxon>Tracheophyta</taxon>
        <taxon>Spermatophyta</taxon>
        <taxon>Magnoliopsida</taxon>
        <taxon>Liliopsida</taxon>
        <taxon>Acoraceae</taxon>
        <taxon>Acorus</taxon>
    </lineage>
</organism>
<evidence type="ECO:0000313" key="9">
    <source>
        <dbReference type="Proteomes" id="UP001180020"/>
    </source>
</evidence>
<comment type="subcellular location">
    <subcellularLocation>
        <location evidence="6">Nucleus</location>
    </subcellularLocation>
</comment>
<reference evidence="8" key="1">
    <citation type="journal article" date="2023" name="Nat. Commun.">
        <title>Diploid and tetraploid genomes of Acorus and the evolution of monocots.</title>
        <authorList>
            <person name="Ma L."/>
            <person name="Liu K.W."/>
            <person name="Li Z."/>
            <person name="Hsiao Y.Y."/>
            <person name="Qi Y."/>
            <person name="Fu T."/>
            <person name="Tang G.D."/>
            <person name="Zhang D."/>
            <person name="Sun W.H."/>
            <person name="Liu D.K."/>
            <person name="Li Y."/>
            <person name="Chen G.Z."/>
            <person name="Liu X.D."/>
            <person name="Liao X.Y."/>
            <person name="Jiang Y.T."/>
            <person name="Yu X."/>
            <person name="Hao Y."/>
            <person name="Huang J."/>
            <person name="Zhao X.W."/>
            <person name="Ke S."/>
            <person name="Chen Y.Y."/>
            <person name="Wu W.L."/>
            <person name="Hsu J.L."/>
            <person name="Lin Y.F."/>
            <person name="Huang M.D."/>
            <person name="Li C.Y."/>
            <person name="Huang L."/>
            <person name="Wang Z.W."/>
            <person name="Zhao X."/>
            <person name="Zhong W.Y."/>
            <person name="Peng D.H."/>
            <person name="Ahmad S."/>
            <person name="Lan S."/>
            <person name="Zhang J.S."/>
            <person name="Tsai W.C."/>
            <person name="Van de Peer Y."/>
            <person name="Liu Z.J."/>
        </authorList>
    </citation>
    <scope>NUCLEOTIDE SEQUENCE</scope>
    <source>
        <strain evidence="8">CP</strain>
    </source>
</reference>
<comment type="caution">
    <text evidence="8">The sequence shown here is derived from an EMBL/GenBank/DDBJ whole genome shotgun (WGS) entry which is preliminary data.</text>
</comment>
<dbReference type="InterPro" id="IPR055256">
    <property type="entry name" value="KH_1_KHDC4/BBP-like"/>
</dbReference>